<organism evidence="2 3">
    <name type="scientific">Ignelater luminosus</name>
    <name type="common">Cucubano</name>
    <name type="synonym">Pyrophorus luminosus</name>
    <dbReference type="NCBI Taxonomy" id="2038154"/>
    <lineage>
        <taxon>Eukaryota</taxon>
        <taxon>Metazoa</taxon>
        <taxon>Ecdysozoa</taxon>
        <taxon>Arthropoda</taxon>
        <taxon>Hexapoda</taxon>
        <taxon>Insecta</taxon>
        <taxon>Pterygota</taxon>
        <taxon>Neoptera</taxon>
        <taxon>Endopterygota</taxon>
        <taxon>Coleoptera</taxon>
        <taxon>Polyphaga</taxon>
        <taxon>Elateriformia</taxon>
        <taxon>Elateroidea</taxon>
        <taxon>Elateridae</taxon>
        <taxon>Agrypninae</taxon>
        <taxon>Pyrophorini</taxon>
        <taxon>Ignelater</taxon>
    </lineage>
</organism>
<feature type="region of interest" description="Disordered" evidence="1">
    <location>
        <begin position="33"/>
        <end position="64"/>
    </location>
</feature>
<evidence type="ECO:0000256" key="1">
    <source>
        <dbReference type="SAM" id="MobiDB-lite"/>
    </source>
</evidence>
<dbReference type="AlphaFoldDB" id="A0A8K0CX88"/>
<dbReference type="Proteomes" id="UP000801492">
    <property type="component" value="Unassembled WGS sequence"/>
</dbReference>
<reference evidence="2" key="1">
    <citation type="submission" date="2019-08" db="EMBL/GenBank/DDBJ databases">
        <title>The genome of the North American firefly Photinus pyralis.</title>
        <authorList>
            <consortium name="Photinus pyralis genome working group"/>
            <person name="Fallon T.R."/>
            <person name="Sander Lower S.E."/>
            <person name="Weng J.-K."/>
        </authorList>
    </citation>
    <scope>NUCLEOTIDE SEQUENCE</scope>
    <source>
        <strain evidence="2">TRF0915ILg1</strain>
        <tissue evidence="2">Whole body</tissue>
    </source>
</reference>
<accession>A0A8K0CX88</accession>
<dbReference type="EMBL" id="VTPC01008293">
    <property type="protein sequence ID" value="KAF2893012.1"/>
    <property type="molecule type" value="Genomic_DNA"/>
</dbReference>
<proteinExistence type="predicted"/>
<gene>
    <name evidence="2" type="ORF">ILUMI_13168</name>
</gene>
<evidence type="ECO:0000313" key="3">
    <source>
        <dbReference type="Proteomes" id="UP000801492"/>
    </source>
</evidence>
<name>A0A8K0CX88_IGNLU</name>
<evidence type="ECO:0000313" key="2">
    <source>
        <dbReference type="EMBL" id="KAF2893012.1"/>
    </source>
</evidence>
<keyword evidence="3" id="KW-1185">Reference proteome</keyword>
<sequence>MKHKQLLTEEIPGKTRRKPKEYQWLATKRQKWNKHLHSKRTNTQLPEEVDSVELPVNTDPPTRKDITNALVEMRNGKSADLIDDDYCKYIKNRRKYNSGHLETTH</sequence>
<comment type="caution">
    <text evidence="2">The sequence shown here is derived from an EMBL/GenBank/DDBJ whole genome shotgun (WGS) entry which is preliminary data.</text>
</comment>
<protein>
    <submittedName>
        <fullName evidence="2">Uncharacterized protein</fullName>
    </submittedName>
</protein>